<protein>
    <recommendedName>
        <fullName evidence="2">Bacteriophage T5 Orf172 DNA-binding domain-containing protein</fullName>
    </recommendedName>
</protein>
<dbReference type="PANTHER" id="PTHR28094">
    <property type="entry name" value="MEIOTICALLY UP-REGULATED GENE 113 PROTEIN"/>
    <property type="match status" value="1"/>
</dbReference>
<dbReference type="OrthoDB" id="4719713at2759"/>
<dbReference type="GeneID" id="28846147"/>
<dbReference type="InterPro" id="IPR053006">
    <property type="entry name" value="Meiosis_regulatory"/>
</dbReference>
<feature type="region of interest" description="Disordered" evidence="1">
    <location>
        <begin position="100"/>
        <end position="149"/>
    </location>
</feature>
<dbReference type="KEGG" id="pchm:VFPPC_02514"/>
<sequence length="521" mass="58228">MDKNPLYKSLAVVLDEVDSIRIWSPYDGNCIAKTRDNKRCKHYSGRLDEREEVEKLQSKFDAITKIPNVDDKFCADVRHFVEYRHCSQAHREKAMKAFEEWSPSSMSASPPKTTASSEGSQEAEQDSNDETASSLIPDNDTVDTLPSSPKSVNVVTDHLKELTLTTLTKQAVIVSGGQVVGLGEETITTADNSVIDIDDGTTSQTEEVTQVSLDSDVSKITGLGSANLRRSGSMRDSSSIFEELYKRPTDKKMAKGIVYILESTNEPGHFKVGYTEKSTIKRLSQPKNCYGINTKIIHQTQGGHFSGAYQAERIAHVVLRHFNLIVSNCIFCQGAHKEWFRAPESVIRETVIGIENFVKMPAYTLQMDDTQKKEVWKLTDKAHDILTQMCSFSIHRLSVCIAVNAKSSHEKPVLDAYIGALSLEDASKEEYAHDDGPGHDAVPSANIRRSNRLARQTAVVVKQAKKFFRRSSGGVKGVSSSEAEVAPQPLGEFMDRFRELMQDFKNDFNEEMRRNSQEQMV</sequence>
<proteinExistence type="predicted"/>
<dbReference type="PANTHER" id="PTHR28094:SF1">
    <property type="entry name" value="MEIOTICALLY UP-REGULATED GENE 113 PROTEIN"/>
    <property type="match status" value="1"/>
</dbReference>
<dbReference type="Pfam" id="PF10544">
    <property type="entry name" value="T5orf172"/>
    <property type="match status" value="1"/>
</dbReference>
<gene>
    <name evidence="3" type="ORF">VFPPC_02514</name>
</gene>
<dbReference type="Proteomes" id="UP000078397">
    <property type="component" value="Unassembled WGS sequence"/>
</dbReference>
<feature type="compositionally biased region" description="Polar residues" evidence="1">
    <location>
        <begin position="102"/>
        <end position="120"/>
    </location>
</feature>
<evidence type="ECO:0000313" key="3">
    <source>
        <dbReference type="EMBL" id="OAQ69970.1"/>
    </source>
</evidence>
<dbReference type="RefSeq" id="XP_018146507.1">
    <property type="nucleotide sequence ID" value="XM_018282153.1"/>
</dbReference>
<organism evidence="3 4">
    <name type="scientific">Pochonia chlamydosporia 170</name>
    <dbReference type="NCBI Taxonomy" id="1380566"/>
    <lineage>
        <taxon>Eukaryota</taxon>
        <taxon>Fungi</taxon>
        <taxon>Dikarya</taxon>
        <taxon>Ascomycota</taxon>
        <taxon>Pezizomycotina</taxon>
        <taxon>Sordariomycetes</taxon>
        <taxon>Hypocreomycetidae</taxon>
        <taxon>Hypocreales</taxon>
        <taxon>Clavicipitaceae</taxon>
        <taxon>Pochonia</taxon>
    </lineage>
</organism>
<evidence type="ECO:0000256" key="1">
    <source>
        <dbReference type="SAM" id="MobiDB-lite"/>
    </source>
</evidence>
<evidence type="ECO:0000259" key="2">
    <source>
        <dbReference type="Pfam" id="PF10544"/>
    </source>
</evidence>
<dbReference type="AlphaFoldDB" id="A0A179FXR0"/>
<accession>A0A179FXR0</accession>
<reference evidence="3 4" key="1">
    <citation type="journal article" date="2016" name="PLoS Pathog.">
        <title>Biosynthesis of antibiotic leucinostatins in bio-control fungus Purpureocillium lilacinum and their inhibition on phytophthora revealed by genome mining.</title>
        <authorList>
            <person name="Wang G."/>
            <person name="Liu Z."/>
            <person name="Lin R."/>
            <person name="Li E."/>
            <person name="Mao Z."/>
            <person name="Ling J."/>
            <person name="Yang Y."/>
            <person name="Yin W.B."/>
            <person name="Xie B."/>
        </authorList>
    </citation>
    <scope>NUCLEOTIDE SEQUENCE [LARGE SCALE GENOMIC DNA]</scope>
    <source>
        <strain evidence="3">170</strain>
    </source>
</reference>
<keyword evidence="4" id="KW-1185">Reference proteome</keyword>
<feature type="domain" description="Bacteriophage T5 Orf172 DNA-binding" evidence="2">
    <location>
        <begin position="256"/>
        <end position="351"/>
    </location>
</feature>
<evidence type="ECO:0000313" key="4">
    <source>
        <dbReference type="Proteomes" id="UP000078397"/>
    </source>
</evidence>
<name>A0A179FXR0_METCM</name>
<feature type="compositionally biased region" description="Polar residues" evidence="1">
    <location>
        <begin position="130"/>
        <end position="149"/>
    </location>
</feature>
<dbReference type="EMBL" id="LSBJ02000002">
    <property type="protein sequence ID" value="OAQ69970.1"/>
    <property type="molecule type" value="Genomic_DNA"/>
</dbReference>
<dbReference type="InterPro" id="IPR018306">
    <property type="entry name" value="Phage_T5_Orf172_DNA-bd"/>
</dbReference>
<comment type="caution">
    <text evidence="3">The sequence shown here is derived from an EMBL/GenBank/DDBJ whole genome shotgun (WGS) entry which is preliminary data.</text>
</comment>